<dbReference type="InterPro" id="IPR029058">
    <property type="entry name" value="AB_hydrolase_fold"/>
</dbReference>
<dbReference type="Pfam" id="PF02129">
    <property type="entry name" value="Peptidase_S15"/>
    <property type="match status" value="1"/>
</dbReference>
<evidence type="ECO:0000313" key="4">
    <source>
        <dbReference type="Proteomes" id="UP001302349"/>
    </source>
</evidence>
<keyword evidence="1 3" id="KW-0378">Hydrolase</keyword>
<dbReference type="PANTHER" id="PTHR43056:SF10">
    <property type="entry name" value="COCE_NOND FAMILY, PUTATIVE (AFU_ORTHOLOGUE AFUA_7G00600)-RELATED"/>
    <property type="match status" value="1"/>
</dbReference>
<evidence type="ECO:0000259" key="2">
    <source>
        <dbReference type="SMART" id="SM00939"/>
    </source>
</evidence>
<name>A0ABZ0IU87_9BACT</name>
<evidence type="ECO:0000313" key="3">
    <source>
        <dbReference type="EMBL" id="WOK08311.1"/>
    </source>
</evidence>
<dbReference type="InterPro" id="IPR005674">
    <property type="entry name" value="CocE/Ser_esterase"/>
</dbReference>
<proteinExistence type="predicted"/>
<dbReference type="NCBIfam" id="TIGR00976">
    <property type="entry name" value="CocE_NonD"/>
    <property type="match status" value="1"/>
</dbReference>
<feature type="domain" description="Xaa-Pro dipeptidyl-peptidase C-terminal" evidence="2">
    <location>
        <begin position="375"/>
        <end position="652"/>
    </location>
</feature>
<protein>
    <submittedName>
        <fullName evidence="3">CocE/NonD family hydrolase</fullName>
    </submittedName>
</protein>
<dbReference type="SUPFAM" id="SSF53474">
    <property type="entry name" value="alpha/beta-Hydrolases"/>
    <property type="match status" value="1"/>
</dbReference>
<dbReference type="SMART" id="SM00939">
    <property type="entry name" value="PepX_C"/>
    <property type="match status" value="1"/>
</dbReference>
<dbReference type="EMBL" id="CP136051">
    <property type="protein sequence ID" value="WOK08311.1"/>
    <property type="molecule type" value="Genomic_DNA"/>
</dbReference>
<dbReference type="SUPFAM" id="SSF49785">
    <property type="entry name" value="Galactose-binding domain-like"/>
    <property type="match status" value="1"/>
</dbReference>
<dbReference type="Pfam" id="PF08530">
    <property type="entry name" value="PepX_C"/>
    <property type="match status" value="1"/>
</dbReference>
<evidence type="ECO:0000256" key="1">
    <source>
        <dbReference type="ARBA" id="ARBA00022801"/>
    </source>
</evidence>
<reference evidence="3 4" key="1">
    <citation type="journal article" date="2023" name="Microbiol. Resour. Announc.">
        <title>Complete Genome Sequence of Imperialibacter roseus strain P4T.</title>
        <authorList>
            <person name="Tizabi D.R."/>
            <person name="Bachvaroff T."/>
            <person name="Hill R.T."/>
        </authorList>
    </citation>
    <scope>NUCLEOTIDE SEQUENCE [LARGE SCALE GENOMIC DNA]</scope>
    <source>
        <strain evidence="3 4">P4T</strain>
    </source>
</reference>
<dbReference type="Proteomes" id="UP001302349">
    <property type="component" value="Chromosome"/>
</dbReference>
<dbReference type="InterPro" id="IPR008979">
    <property type="entry name" value="Galactose-bd-like_sf"/>
</dbReference>
<dbReference type="Gene3D" id="1.10.3020.10">
    <property type="entry name" value="alpha-amino acid ester hydrolase ( Helical cap domain)"/>
    <property type="match status" value="1"/>
</dbReference>
<sequence>MPIHRVLTDKELSRREFVRTSGLLGLMVYGGGVLVGCKQESYTPFETIIENDIMVDMRDGVRLATDVYFPAKSNKRIGKAFPVILERTPYGKHLPVVSEVTAADTTTYKDRAEVAAFFVSEGYIVVYQDCRGRYNSEGEYVKYLSDPNDGFDTCEWILKQPWCNGKIGTMGLSYAAHNQASLASAGAPGVVAMWLDSGGFSNSYQGGIRQGGAFELKQVTWAIRNGPKDPEALKDPVVQAIFKNMDVKGWFKKMPWQPGNSPLTAVPEYEDYVFEQWRHGDFDDYWKQPGIYAQGYYDKFPNAAQVHMSGWYDPYPRTAIDNYLGMKKLGKGPLKLIIGPWMHGRRSFTYAGDVDFGSQATLDANLSPDYLTARLRWFDQWMKGNNNGTKEEPEVAVFVMGGGSGRKNAEGRLDHGGKWRFAKQWPIPEAQELKLYLNSRGGLESDLAADNRPLSFTYDPDHPVPSVGGNITSGAPIMEGGAFDQVESERFFGSESEGRKLSDRSDVLSFQTESLERDIEVTGHILANLWVSSNCVDTDFTMKLVDVYPPSEDYPNGFAMNITDGILRCRYRDSWERPTLMTPGEVYPITIEPFPSSNLFRKGHRVRLDISSSNFPHFDLNFNTGEPEGMATTKKVAANTVYMTPEQPSHIVLPVIPFGD</sequence>
<dbReference type="PANTHER" id="PTHR43056">
    <property type="entry name" value="PEPTIDASE S9 PROLYL OLIGOPEPTIDASE"/>
    <property type="match status" value="1"/>
</dbReference>
<keyword evidence="4" id="KW-1185">Reference proteome</keyword>
<organism evidence="3 4">
    <name type="scientific">Imperialibacter roseus</name>
    <dbReference type="NCBI Taxonomy" id="1324217"/>
    <lineage>
        <taxon>Bacteria</taxon>
        <taxon>Pseudomonadati</taxon>
        <taxon>Bacteroidota</taxon>
        <taxon>Cytophagia</taxon>
        <taxon>Cytophagales</taxon>
        <taxon>Flammeovirgaceae</taxon>
        <taxon>Imperialibacter</taxon>
    </lineage>
</organism>
<dbReference type="Gene3D" id="2.60.120.260">
    <property type="entry name" value="Galactose-binding domain-like"/>
    <property type="match status" value="1"/>
</dbReference>
<gene>
    <name evidence="3" type="ORF">RT717_06625</name>
</gene>
<dbReference type="GO" id="GO:0016787">
    <property type="term" value="F:hydrolase activity"/>
    <property type="evidence" value="ECO:0007669"/>
    <property type="project" value="UniProtKB-KW"/>
</dbReference>
<dbReference type="InterPro" id="IPR050585">
    <property type="entry name" value="Xaa-Pro_dipeptidyl-ppase/CocE"/>
</dbReference>
<accession>A0ABZ0IU87</accession>
<dbReference type="RefSeq" id="WP_317490954.1">
    <property type="nucleotide sequence ID" value="NZ_CP136051.1"/>
</dbReference>
<dbReference type="InterPro" id="IPR000383">
    <property type="entry name" value="Xaa-Pro-like_dom"/>
</dbReference>
<dbReference type="InterPro" id="IPR013736">
    <property type="entry name" value="Xaa-Pro_dipept_C"/>
</dbReference>
<dbReference type="Gene3D" id="3.40.50.1820">
    <property type="entry name" value="alpha/beta hydrolase"/>
    <property type="match status" value="1"/>
</dbReference>